<comment type="similarity">
    <text evidence="2 5">Belongs to the trans-sulfuration enzymes family.</text>
</comment>
<evidence type="ECO:0000256" key="3">
    <source>
        <dbReference type="ARBA" id="ARBA00022679"/>
    </source>
</evidence>
<evidence type="ECO:0000256" key="2">
    <source>
        <dbReference type="ARBA" id="ARBA00009077"/>
    </source>
</evidence>
<dbReference type="PANTHER" id="PTHR43797:SF2">
    <property type="entry name" value="HOMOCYSTEINE_CYSTEINE SYNTHASE"/>
    <property type="match status" value="1"/>
</dbReference>
<dbReference type="RefSeq" id="WP_345481422.1">
    <property type="nucleotide sequence ID" value="NZ_BAABLP010000004.1"/>
</dbReference>
<comment type="cofactor">
    <cofactor evidence="1 5">
        <name>pyridoxal 5'-phosphate</name>
        <dbReference type="ChEBI" id="CHEBI:597326"/>
    </cofactor>
</comment>
<reference evidence="8" key="1">
    <citation type="journal article" date="2019" name="Int. J. Syst. Evol. Microbiol.">
        <title>The Global Catalogue of Microorganisms (GCM) 10K type strain sequencing project: providing services to taxonomists for standard genome sequencing and annotation.</title>
        <authorList>
            <consortium name="The Broad Institute Genomics Platform"/>
            <consortium name="The Broad Institute Genome Sequencing Center for Infectious Disease"/>
            <person name="Wu L."/>
            <person name="Ma J."/>
        </authorList>
    </citation>
    <scope>NUCLEOTIDE SEQUENCE [LARGE SCALE GENOMIC DNA]</scope>
    <source>
        <strain evidence="8">JCM 19015</strain>
    </source>
</reference>
<dbReference type="EMBL" id="BAABLP010000004">
    <property type="protein sequence ID" value="GAA4750511.1"/>
    <property type="molecule type" value="Genomic_DNA"/>
</dbReference>
<dbReference type="NCBIfam" id="TIGR01326">
    <property type="entry name" value="OAH_OAS_sulfhy"/>
    <property type="match status" value="1"/>
</dbReference>
<evidence type="ECO:0000256" key="5">
    <source>
        <dbReference type="RuleBase" id="RU362118"/>
    </source>
</evidence>
<evidence type="ECO:0000256" key="4">
    <source>
        <dbReference type="ARBA" id="ARBA00022898"/>
    </source>
</evidence>
<protein>
    <submittedName>
        <fullName evidence="7">Bifunctional o-acetylhomoserine/o-acetylserine sulfhydrylase</fullName>
    </submittedName>
</protein>
<name>A0ABP8Z9R8_9MICO</name>
<gene>
    <name evidence="7" type="ORF">GCM10025783_23790</name>
</gene>
<dbReference type="Pfam" id="PF01053">
    <property type="entry name" value="Cys_Met_Meta_PP"/>
    <property type="match status" value="1"/>
</dbReference>
<keyword evidence="4 5" id="KW-0663">Pyridoxal phosphate</keyword>
<dbReference type="InterPro" id="IPR000277">
    <property type="entry name" value="Cys/Met-Metab_PyrdxlP-dep_enz"/>
</dbReference>
<dbReference type="Proteomes" id="UP001500121">
    <property type="component" value="Unassembled WGS sequence"/>
</dbReference>
<dbReference type="InterPro" id="IPR054542">
    <property type="entry name" value="Cys_met_metab_PP"/>
</dbReference>
<organism evidence="7 8">
    <name type="scientific">Amnibacterium soli</name>
    <dbReference type="NCBI Taxonomy" id="1282736"/>
    <lineage>
        <taxon>Bacteria</taxon>
        <taxon>Bacillati</taxon>
        <taxon>Actinomycetota</taxon>
        <taxon>Actinomycetes</taxon>
        <taxon>Micrococcales</taxon>
        <taxon>Microbacteriaceae</taxon>
        <taxon>Amnibacterium</taxon>
    </lineage>
</organism>
<dbReference type="Gene3D" id="3.90.1150.10">
    <property type="entry name" value="Aspartate Aminotransferase, domain 1"/>
    <property type="match status" value="1"/>
</dbReference>
<proteinExistence type="inferred from homology"/>
<dbReference type="SUPFAM" id="SSF53383">
    <property type="entry name" value="PLP-dependent transferases"/>
    <property type="match status" value="1"/>
</dbReference>
<keyword evidence="3" id="KW-0808">Transferase</keyword>
<dbReference type="PIRSF" id="PIRSF001434">
    <property type="entry name" value="CGS"/>
    <property type="match status" value="1"/>
</dbReference>
<dbReference type="PROSITE" id="PS00868">
    <property type="entry name" value="CYS_MET_METAB_PP"/>
    <property type="match status" value="1"/>
</dbReference>
<keyword evidence="8" id="KW-1185">Reference proteome</keyword>
<dbReference type="InterPro" id="IPR015424">
    <property type="entry name" value="PyrdxlP-dep_Trfase"/>
</dbReference>
<dbReference type="InterPro" id="IPR015422">
    <property type="entry name" value="PyrdxlP-dep_Trfase_small"/>
</dbReference>
<dbReference type="PANTHER" id="PTHR43797">
    <property type="entry name" value="HOMOCYSTEINE/CYSTEINE SYNTHASE"/>
    <property type="match status" value="1"/>
</dbReference>
<evidence type="ECO:0000256" key="1">
    <source>
        <dbReference type="ARBA" id="ARBA00001933"/>
    </source>
</evidence>
<dbReference type="InterPro" id="IPR006235">
    <property type="entry name" value="OAc-hSer/O-AcSer_sulfhydrylase"/>
</dbReference>
<dbReference type="InterPro" id="IPR015421">
    <property type="entry name" value="PyrdxlP-dep_Trfase_major"/>
</dbReference>
<dbReference type="CDD" id="cd00614">
    <property type="entry name" value="CGS_like"/>
    <property type="match status" value="1"/>
</dbReference>
<accession>A0ABP8Z9R8</accession>
<evidence type="ECO:0000256" key="6">
    <source>
        <dbReference type="SAM" id="MobiDB-lite"/>
    </source>
</evidence>
<dbReference type="Gene3D" id="3.40.640.10">
    <property type="entry name" value="Type I PLP-dependent aspartate aminotransferase-like (Major domain)"/>
    <property type="match status" value="1"/>
</dbReference>
<evidence type="ECO:0000313" key="7">
    <source>
        <dbReference type="EMBL" id="GAA4750511.1"/>
    </source>
</evidence>
<evidence type="ECO:0000313" key="8">
    <source>
        <dbReference type="Proteomes" id="UP001500121"/>
    </source>
</evidence>
<feature type="region of interest" description="Disordered" evidence="6">
    <location>
        <begin position="1"/>
        <end position="24"/>
    </location>
</feature>
<sequence>MSSDDWGFDTAQVHAGASPDPGTGARATPIFATSSFVYDSAEQAAAQFLLDDVEGFGYTRMGNPTTAVAERRIAHLEGGVSAVATASGQSATALALLNVLRSGDHIVMASQIYGGTTNLLGQRFAEIGIALTAVPVDDHDAWRAAVRPSTRAFFVESLGNPTGAVADLEALAAIAHDEAGVPLFVDNTLATPYLLRPLEHGADVVVHSTTKFLSGHGTVIGGVVVDGGTFDFGARPERWPGFHVPDAGHGEGGYWERFSPQRQAYSRRLRSTVLRDYGPAPSPFNSFLLIQGLETLSLRMRQHVANAQAVVEHLLAHPQVERVHYPTLSGTPWSAAAQRLLPKGGGAIVSFDVAGGLEAGRRFVDGVRLFSHLANVGDVRSLVIHPASTTNSSQSPEQRAASGIGPGLIRLSIGIEDPADLLADLDRAFRAALGG</sequence>
<comment type="caution">
    <text evidence="7">The sequence shown here is derived from an EMBL/GenBank/DDBJ whole genome shotgun (WGS) entry which is preliminary data.</text>
</comment>